<reference evidence="5 6" key="1">
    <citation type="submission" date="2019-06" db="EMBL/GenBank/DDBJ databases">
        <title>Whole genome sequence for Rhodospirillaceae sp. R148.</title>
        <authorList>
            <person name="Wang G."/>
        </authorList>
    </citation>
    <scope>NUCLEOTIDE SEQUENCE [LARGE SCALE GENOMIC DNA]</scope>
    <source>
        <strain evidence="5 6">R148</strain>
    </source>
</reference>
<dbReference type="Gene3D" id="1.10.10.10">
    <property type="entry name" value="Winged helix-like DNA-binding domain superfamily/Winged helix DNA-binding domain"/>
    <property type="match status" value="1"/>
</dbReference>
<dbReference type="Pfam" id="PF07848">
    <property type="entry name" value="PaaX"/>
    <property type="match status" value="1"/>
</dbReference>
<organism evidence="5 6">
    <name type="scientific">Denitrobaculum tricleocarpae</name>
    <dbReference type="NCBI Taxonomy" id="2591009"/>
    <lineage>
        <taxon>Bacteria</taxon>
        <taxon>Pseudomonadati</taxon>
        <taxon>Pseudomonadota</taxon>
        <taxon>Alphaproteobacteria</taxon>
        <taxon>Rhodospirillales</taxon>
        <taxon>Rhodospirillaceae</taxon>
        <taxon>Denitrobaculum</taxon>
    </lineage>
</organism>
<evidence type="ECO:0000313" key="6">
    <source>
        <dbReference type="Proteomes" id="UP000315252"/>
    </source>
</evidence>
<dbReference type="EMBL" id="VHSH01000009">
    <property type="protein sequence ID" value="TQV75722.1"/>
    <property type="molecule type" value="Genomic_DNA"/>
</dbReference>
<evidence type="ECO:0000259" key="4">
    <source>
        <dbReference type="Pfam" id="PF20803"/>
    </source>
</evidence>
<dbReference type="Pfam" id="PF20803">
    <property type="entry name" value="PaaX_M"/>
    <property type="match status" value="1"/>
</dbReference>
<dbReference type="AlphaFoldDB" id="A0A545TET7"/>
<sequence length="307" mass="33347">MVPTESSSSATACLESLIDRLHRRERLRVWSIVITVYGDAIVPRGGVLWLGALQALLERLRIEPGALRAAMSRLASDHWLSREKRGRRSYYALSETGERSFALATQRIYAAGPVAWDGGWTICVAPEEAGEARDARRKALRELGFGTLGPTVFCRPDTEDAPDAGEFLAGAVVFSAKAPVNAHLPPLTSAAWLLEDTGAAYNEILRVFSPLLASLRDGAQLAPLDAMAARTLLIHDFRRIALKDPLLPPELLPEDWAGREARETVAELYRLLLPQSDRWLDGCDGAPDGGLPPNSGAFSARFGGLPS</sequence>
<dbReference type="SUPFAM" id="SSF46785">
    <property type="entry name" value="Winged helix' DNA-binding domain"/>
    <property type="match status" value="1"/>
</dbReference>
<evidence type="ECO:0000256" key="1">
    <source>
        <dbReference type="SAM" id="MobiDB-lite"/>
    </source>
</evidence>
<dbReference type="InterPro" id="IPR036388">
    <property type="entry name" value="WH-like_DNA-bd_sf"/>
</dbReference>
<keyword evidence="6" id="KW-1185">Reference proteome</keyword>
<dbReference type="InterPro" id="IPR012906">
    <property type="entry name" value="PaaX-like_N"/>
</dbReference>
<dbReference type="InterPro" id="IPR036390">
    <property type="entry name" value="WH_DNA-bd_sf"/>
</dbReference>
<dbReference type="Gene3D" id="3.30.70.2650">
    <property type="match status" value="1"/>
</dbReference>
<feature type="domain" description="Transcriptional repressor PaaX-like central Cas2-like" evidence="4">
    <location>
        <begin position="115"/>
        <end position="157"/>
    </location>
</feature>
<evidence type="ECO:0000259" key="3">
    <source>
        <dbReference type="Pfam" id="PF08223"/>
    </source>
</evidence>
<dbReference type="GO" id="GO:0006351">
    <property type="term" value="P:DNA-templated transcription"/>
    <property type="evidence" value="ECO:0007669"/>
    <property type="project" value="InterPro"/>
</dbReference>
<comment type="caution">
    <text evidence="5">The sequence shown here is derived from an EMBL/GenBank/DDBJ whole genome shotgun (WGS) entry which is preliminary data.</text>
</comment>
<dbReference type="Pfam" id="PF08223">
    <property type="entry name" value="PaaX_C"/>
    <property type="match status" value="1"/>
</dbReference>
<protein>
    <submittedName>
        <fullName evidence="5">Phenylacetic acid degradation protein</fullName>
    </submittedName>
</protein>
<feature type="domain" description="Transcriptional repressor PaaX-like C-terminal" evidence="3">
    <location>
        <begin position="192"/>
        <end position="281"/>
    </location>
</feature>
<dbReference type="PIRSF" id="PIRSF020623">
    <property type="entry name" value="PaaX"/>
    <property type="match status" value="1"/>
</dbReference>
<evidence type="ECO:0000313" key="5">
    <source>
        <dbReference type="EMBL" id="TQV75722.1"/>
    </source>
</evidence>
<accession>A0A545TET7</accession>
<dbReference type="Gene3D" id="1.20.58.1460">
    <property type="match status" value="1"/>
</dbReference>
<dbReference type="Proteomes" id="UP000315252">
    <property type="component" value="Unassembled WGS sequence"/>
</dbReference>
<dbReference type="PANTHER" id="PTHR30319:SF1">
    <property type="entry name" value="TRANSCRIPTIONAL REPRESSOR PAAX"/>
    <property type="match status" value="1"/>
</dbReference>
<dbReference type="InterPro" id="IPR013225">
    <property type="entry name" value="PaaX_C"/>
</dbReference>
<dbReference type="PANTHER" id="PTHR30319">
    <property type="entry name" value="PHENYLACETIC ACID REGULATOR-RELATED TRANSCRIPTIONAL REPRESSOR"/>
    <property type="match status" value="1"/>
</dbReference>
<dbReference type="InterPro" id="IPR048846">
    <property type="entry name" value="PaaX-like_central"/>
</dbReference>
<dbReference type="RefSeq" id="WP_142898710.1">
    <property type="nucleotide sequence ID" value="NZ_ML660060.1"/>
</dbReference>
<dbReference type="InterPro" id="IPR011965">
    <property type="entry name" value="PaaX_trns_reg"/>
</dbReference>
<feature type="domain" description="Transcriptional repressor PaaX-like N-terminal" evidence="2">
    <location>
        <begin position="30"/>
        <end position="97"/>
    </location>
</feature>
<evidence type="ECO:0000259" key="2">
    <source>
        <dbReference type="Pfam" id="PF07848"/>
    </source>
</evidence>
<dbReference type="OrthoDB" id="2270427at2"/>
<gene>
    <name evidence="5" type="ORF">FKG95_22655</name>
</gene>
<proteinExistence type="predicted"/>
<name>A0A545TET7_9PROT</name>
<feature type="region of interest" description="Disordered" evidence="1">
    <location>
        <begin position="283"/>
        <end position="307"/>
    </location>
</feature>